<keyword evidence="3" id="KW-1185">Reference proteome</keyword>
<dbReference type="EMBL" id="LIIN01000092">
    <property type="protein sequence ID" value="KZX20523.1"/>
    <property type="molecule type" value="Genomic_DNA"/>
</dbReference>
<evidence type="ECO:0000313" key="4">
    <source>
        <dbReference type="Proteomes" id="UP000465031"/>
    </source>
</evidence>
<dbReference type="OrthoDB" id="9913525at2"/>
<reference evidence="4" key="2">
    <citation type="submission" date="2019-12" db="EMBL/GenBank/DDBJ databases">
        <title>Complete and draft genome sequences of new strains and members of some known species of the genus Rathayibacter isolated from plants.</title>
        <authorList>
            <person name="Tarlachkov S.V."/>
            <person name="Starodumova I.P."/>
            <person name="Dorofeeva L.V."/>
            <person name="Prisyazhnaya N.V."/>
            <person name="Leyn S."/>
            <person name="Zlamal J."/>
            <person name="Elan M."/>
            <person name="Osterman A.L."/>
            <person name="Nadler S."/>
            <person name="Subbotin S.A."/>
            <person name="Evtushenko L.I."/>
        </authorList>
    </citation>
    <scope>NUCLEOTIDE SEQUENCE [LARGE SCALE GENOMIC DNA]</scope>
    <source>
        <strain evidence="4">VKM Ac-2761</strain>
    </source>
</reference>
<sequence length="107" mass="12495">MDLFRLTDRRRDEYAAALADLAGRLPREDFYAGLFADHARRAREATTLREMRQLCRAVASCYGLRDWGVETRLIFRADGSLDREATAWFGESAENVRQLSHLIWWLM</sequence>
<reference evidence="2" key="3">
    <citation type="submission" date="2019-12" db="EMBL/GenBank/DDBJ databases">
        <title>Complete and Draft Genome Sequences of New Strains and Members of Some Known Species of the Genus Rathayibacter isolated from Plants.</title>
        <authorList>
            <person name="Tarlachkov S.V."/>
            <person name="Starodumova I.P."/>
            <person name="Dorofeeva L.V."/>
            <person name="Prisyazhnaya N.V."/>
            <person name="Leyn S.A."/>
            <person name="Zlamal J.E."/>
            <person name="Elane M.L."/>
            <person name="Osterman A.L."/>
            <person name="Nadler S.A."/>
            <person name="Subbotin S.A."/>
            <person name="Evtushenko L.I."/>
        </authorList>
    </citation>
    <scope>NUCLEOTIDE SEQUENCE</scope>
    <source>
        <strain evidence="2">VKM Ac-2761</strain>
    </source>
</reference>
<dbReference type="AlphaFoldDB" id="A0A162F8L0"/>
<reference evidence="1 3" key="1">
    <citation type="submission" date="2015-08" db="EMBL/GenBank/DDBJ databases">
        <title>Draft Genome Sequence of Rathayibacter sp. Strain VKM Ac-2596 Isolated from Leaf Gall Induced by Plant-Parasitic Nematodes.</title>
        <authorList>
            <person name="Vasilenko O.V."/>
            <person name="Starodumova I.P."/>
            <person name="Tarlachkov S.V."/>
            <person name="Dorofeeva L.V."/>
            <person name="Evtushenko L.I."/>
        </authorList>
    </citation>
    <scope>NUCLEOTIDE SEQUENCE [LARGE SCALE GENOMIC DNA]</scope>
    <source>
        <strain evidence="1 3">VKM Ac-2596</strain>
    </source>
</reference>
<evidence type="ECO:0000313" key="2">
    <source>
        <dbReference type="EMBL" id="QHC55975.1"/>
    </source>
</evidence>
<dbReference type="Proteomes" id="UP000076717">
    <property type="component" value="Unassembled WGS sequence"/>
</dbReference>
<evidence type="ECO:0000313" key="3">
    <source>
        <dbReference type="Proteomes" id="UP000076717"/>
    </source>
</evidence>
<name>A0A162F8L0_9MICO</name>
<proteinExistence type="predicted"/>
<dbReference type="KEGG" id="rte:GSU10_10255"/>
<gene>
    <name evidence="1" type="ORF">ACH61_02370</name>
    <name evidence="2" type="ORF">GSU10_10255</name>
</gene>
<dbReference type="Proteomes" id="UP000465031">
    <property type="component" value="Chromosome"/>
</dbReference>
<accession>A0A162F8L0</accession>
<evidence type="ECO:0000313" key="1">
    <source>
        <dbReference type="EMBL" id="KZX20523.1"/>
    </source>
</evidence>
<protein>
    <submittedName>
        <fullName evidence="1">Uncharacterized protein</fullName>
    </submittedName>
</protein>
<organism evidence="1 3">
    <name type="scientific">Rathayibacter tanaceti</name>
    <dbReference type="NCBI Taxonomy" id="1671680"/>
    <lineage>
        <taxon>Bacteria</taxon>
        <taxon>Bacillati</taxon>
        <taxon>Actinomycetota</taxon>
        <taxon>Actinomycetes</taxon>
        <taxon>Micrococcales</taxon>
        <taxon>Microbacteriaceae</taxon>
        <taxon>Rathayibacter</taxon>
    </lineage>
</organism>
<dbReference type="RefSeq" id="WP_068212101.1">
    <property type="nucleotide sequence ID" value="NZ_CP047186.1"/>
</dbReference>
<dbReference type="EMBL" id="CP047186">
    <property type="protein sequence ID" value="QHC55975.1"/>
    <property type="molecule type" value="Genomic_DNA"/>
</dbReference>